<evidence type="ECO:0000313" key="1">
    <source>
        <dbReference type="EMBL" id="KIY50713.1"/>
    </source>
</evidence>
<name>A0A0D7AIM9_9AGAR</name>
<protein>
    <submittedName>
        <fullName evidence="1">Uncharacterized protein</fullName>
    </submittedName>
</protein>
<accession>A0A0D7AIM9</accession>
<dbReference type="EMBL" id="KN881672">
    <property type="protein sequence ID" value="KIY50713.1"/>
    <property type="molecule type" value="Genomic_DNA"/>
</dbReference>
<sequence length="264" mass="29134">MTEPASTLGTFGLQAFGDFAFLLPPNLYVLAPSRLNAYNTLLPSLVDRPFHATDDVPLFYVEEEPYFGLVHVCFTNIENGARHIRSTDAYLRIRPWLNCYTVVVPRVASESGKEAQGPRTSHTAVSVGFAFGIHTSRHPVRILQAQELVFAPANFVESEAHILHGITHLEAPAPPELHLVPRFPATLEELIARGQEGGEVGLGASASGKVSTRTPTLISHRRALAQPMSRDFIAQRRSRDLRSLHAHRPAHSRTFRACAGHDRV</sequence>
<organism evidence="1 2">
    <name type="scientific">Fistulina hepatica ATCC 64428</name>
    <dbReference type="NCBI Taxonomy" id="1128425"/>
    <lineage>
        <taxon>Eukaryota</taxon>
        <taxon>Fungi</taxon>
        <taxon>Dikarya</taxon>
        <taxon>Basidiomycota</taxon>
        <taxon>Agaricomycotina</taxon>
        <taxon>Agaricomycetes</taxon>
        <taxon>Agaricomycetidae</taxon>
        <taxon>Agaricales</taxon>
        <taxon>Fistulinaceae</taxon>
        <taxon>Fistulina</taxon>
    </lineage>
</organism>
<gene>
    <name evidence="1" type="ORF">FISHEDRAFT_71459</name>
</gene>
<keyword evidence="2" id="KW-1185">Reference proteome</keyword>
<reference evidence="1 2" key="1">
    <citation type="journal article" date="2015" name="Fungal Genet. Biol.">
        <title>Evolution of novel wood decay mechanisms in Agaricales revealed by the genome sequences of Fistulina hepatica and Cylindrobasidium torrendii.</title>
        <authorList>
            <person name="Floudas D."/>
            <person name="Held B.W."/>
            <person name="Riley R."/>
            <person name="Nagy L.G."/>
            <person name="Koehler G."/>
            <person name="Ransdell A.S."/>
            <person name="Younus H."/>
            <person name="Chow J."/>
            <person name="Chiniquy J."/>
            <person name="Lipzen A."/>
            <person name="Tritt A."/>
            <person name="Sun H."/>
            <person name="Haridas S."/>
            <person name="LaButti K."/>
            <person name="Ohm R.A."/>
            <person name="Kues U."/>
            <person name="Blanchette R.A."/>
            <person name="Grigoriev I.V."/>
            <person name="Minto R.E."/>
            <person name="Hibbett D.S."/>
        </authorList>
    </citation>
    <scope>NUCLEOTIDE SEQUENCE [LARGE SCALE GENOMIC DNA]</scope>
    <source>
        <strain evidence="1 2">ATCC 64428</strain>
    </source>
</reference>
<dbReference type="AlphaFoldDB" id="A0A0D7AIM9"/>
<dbReference type="Proteomes" id="UP000054144">
    <property type="component" value="Unassembled WGS sequence"/>
</dbReference>
<proteinExistence type="predicted"/>
<evidence type="ECO:0000313" key="2">
    <source>
        <dbReference type="Proteomes" id="UP000054144"/>
    </source>
</evidence>